<name>A0A542XS92_SALAC</name>
<dbReference type="AlphaFoldDB" id="A0A542XS92"/>
<gene>
    <name evidence="2" type="ORF">FB564_3925</name>
</gene>
<evidence type="ECO:0000259" key="1">
    <source>
        <dbReference type="Pfam" id="PF20229"/>
    </source>
</evidence>
<accession>A0A542XS92</accession>
<protein>
    <recommendedName>
        <fullName evidence="1">ChrB N-terminal domain-containing protein</fullName>
    </recommendedName>
</protein>
<reference evidence="2 3" key="1">
    <citation type="submission" date="2019-06" db="EMBL/GenBank/DDBJ databases">
        <title>Sequencing the genomes of 1000 actinobacteria strains.</title>
        <authorList>
            <person name="Klenk H.-P."/>
        </authorList>
    </citation>
    <scope>NUCLEOTIDE SEQUENCE [LARGE SCALE GENOMIC DNA]</scope>
    <source>
        <strain evidence="2 3">DSM 44819</strain>
    </source>
</reference>
<proteinExistence type="predicted"/>
<dbReference type="GeneID" id="93774407"/>
<evidence type="ECO:0000313" key="2">
    <source>
        <dbReference type="EMBL" id="TQL38715.1"/>
    </source>
</evidence>
<dbReference type="EMBL" id="VFOL01000001">
    <property type="protein sequence ID" value="TQL38715.1"/>
    <property type="molecule type" value="Genomic_DNA"/>
</dbReference>
<dbReference type="InterPro" id="IPR046858">
    <property type="entry name" value="ChrB_N"/>
</dbReference>
<dbReference type="RefSeq" id="WP_308214706.1">
    <property type="nucleotide sequence ID" value="NZ_BOQM01000016.1"/>
</dbReference>
<organism evidence="2 3">
    <name type="scientific">Salinispora arenicola</name>
    <dbReference type="NCBI Taxonomy" id="168697"/>
    <lineage>
        <taxon>Bacteria</taxon>
        <taxon>Bacillati</taxon>
        <taxon>Actinomycetota</taxon>
        <taxon>Actinomycetes</taxon>
        <taxon>Micromonosporales</taxon>
        <taxon>Micromonosporaceae</taxon>
        <taxon>Salinispora</taxon>
    </lineage>
</organism>
<feature type="domain" description="ChrB N-terminal" evidence="1">
    <location>
        <begin position="23"/>
        <end position="180"/>
    </location>
</feature>
<comment type="caution">
    <text evidence="2">The sequence shown here is derived from an EMBL/GenBank/DDBJ whole genome shotgun (WGS) entry which is preliminary data.</text>
</comment>
<dbReference type="Pfam" id="PF20229">
    <property type="entry name" value="ChrB_N"/>
    <property type="match status" value="1"/>
</dbReference>
<sequence>MSNDTLSWLIAAIRLPSGPSRHRVAVWRELRRIGAISVTGGTWAAPAAAAFVTGFDRVAELVHRADGHMLMLDAVARNEPTRASLKNEFNAARIEEWAEFISECDKYEGEIAREKRIGKLTVAELDEEEQSLDRLRRWFHELKARDIFGVTDGIRAEERLKQCVQLLDSYADDVYQAVHAPLNREEPHA</sequence>
<dbReference type="Proteomes" id="UP000315983">
    <property type="component" value="Unassembled WGS sequence"/>
</dbReference>
<evidence type="ECO:0000313" key="3">
    <source>
        <dbReference type="Proteomes" id="UP000315983"/>
    </source>
</evidence>